<reference evidence="3" key="4">
    <citation type="submission" date="2025-08" db="UniProtKB">
        <authorList>
            <consortium name="Ensembl"/>
        </authorList>
    </citation>
    <scope>IDENTIFICATION</scope>
</reference>
<evidence type="ECO:0000259" key="2">
    <source>
        <dbReference type="Pfam" id="PF00080"/>
    </source>
</evidence>
<reference evidence="3" key="5">
    <citation type="submission" date="2025-09" db="UniProtKB">
        <authorList>
            <consortium name="Ensembl"/>
        </authorList>
    </citation>
    <scope>IDENTIFICATION</scope>
</reference>
<organism evidence="3 4">
    <name type="scientific">Callorhinchus milii</name>
    <name type="common">Ghost shark</name>
    <dbReference type="NCBI Taxonomy" id="7868"/>
    <lineage>
        <taxon>Eukaryota</taxon>
        <taxon>Metazoa</taxon>
        <taxon>Chordata</taxon>
        <taxon>Craniata</taxon>
        <taxon>Vertebrata</taxon>
        <taxon>Chondrichthyes</taxon>
        <taxon>Holocephali</taxon>
        <taxon>Chimaeriformes</taxon>
        <taxon>Callorhinchidae</taxon>
        <taxon>Callorhinchus</taxon>
    </lineage>
</organism>
<evidence type="ECO:0000313" key="3">
    <source>
        <dbReference type="Ensembl" id="ENSCMIP00000023977.1"/>
    </source>
</evidence>
<dbReference type="PRINTS" id="PR00068">
    <property type="entry name" value="CUZNDISMTASE"/>
</dbReference>
<reference evidence="4" key="3">
    <citation type="journal article" date="2014" name="Nature">
        <title>Elephant shark genome provides unique insights into gnathostome evolution.</title>
        <authorList>
            <consortium name="International Elephant Shark Genome Sequencing Consortium"/>
            <person name="Venkatesh B."/>
            <person name="Lee A.P."/>
            <person name="Ravi V."/>
            <person name="Maurya A.K."/>
            <person name="Lian M.M."/>
            <person name="Swann J.B."/>
            <person name="Ohta Y."/>
            <person name="Flajnik M.F."/>
            <person name="Sutoh Y."/>
            <person name="Kasahara M."/>
            <person name="Hoon S."/>
            <person name="Gangu V."/>
            <person name="Roy S.W."/>
            <person name="Irimia M."/>
            <person name="Korzh V."/>
            <person name="Kondrychyn I."/>
            <person name="Lim Z.W."/>
            <person name="Tay B.H."/>
            <person name="Tohari S."/>
            <person name="Kong K.W."/>
            <person name="Ho S."/>
            <person name="Lorente-Galdos B."/>
            <person name="Quilez J."/>
            <person name="Marques-Bonet T."/>
            <person name="Raney B.J."/>
            <person name="Ingham P.W."/>
            <person name="Tay A."/>
            <person name="Hillier L.W."/>
            <person name="Minx P."/>
            <person name="Boehm T."/>
            <person name="Wilson R.K."/>
            <person name="Brenner S."/>
            <person name="Warren W.C."/>
        </authorList>
    </citation>
    <scope>NUCLEOTIDE SEQUENCE [LARGE SCALE GENOMIC DNA]</scope>
</reference>
<reference evidence="4" key="2">
    <citation type="journal article" date="2007" name="PLoS Biol.">
        <title>Survey sequencing and comparative analysis of the elephant shark (Callorhinchus milii) genome.</title>
        <authorList>
            <person name="Venkatesh B."/>
            <person name="Kirkness E.F."/>
            <person name="Loh Y.H."/>
            <person name="Halpern A.L."/>
            <person name="Lee A.P."/>
            <person name="Johnson J."/>
            <person name="Dandona N."/>
            <person name="Viswanathan L.D."/>
            <person name="Tay A."/>
            <person name="Venter J.C."/>
            <person name="Strausberg R.L."/>
            <person name="Brenner S."/>
        </authorList>
    </citation>
    <scope>NUCLEOTIDE SEQUENCE [LARGE SCALE GENOMIC DNA]</scope>
</reference>
<dbReference type="PANTHER" id="PTHR10003">
    <property type="entry name" value="SUPEROXIDE DISMUTASE CU-ZN -RELATED"/>
    <property type="match status" value="1"/>
</dbReference>
<dbReference type="STRING" id="7868.ENSCMIP00000023977"/>
<dbReference type="Ensembl" id="ENSCMIT00000024380.1">
    <property type="protein sequence ID" value="ENSCMIP00000023977.1"/>
    <property type="gene ID" value="ENSCMIG00000010670.1"/>
</dbReference>
<sequence>MKSSVLRISLLLQALVPLFAEEEVYFPDNWHQWTGFQDSQAPRYAVCRVKPNNTLEAEQPSVHGFILFKQVPGKKFGYFKLQGFPASSSKHPMHVHELGFLCDGCVSTGGHYNPFGTSHPNHPGDFNNFEITGGTITKRLTGLKVTLFGINSILSRSVVLHNGVDDLGQGGDSGSLQHGNSGKPIACGVIRVSNAQFWNSIATM</sequence>
<evidence type="ECO:0000313" key="4">
    <source>
        <dbReference type="Proteomes" id="UP000314986"/>
    </source>
</evidence>
<protein>
    <recommendedName>
        <fullName evidence="2">Superoxide dismutase copper/zinc binding domain-containing protein</fullName>
    </recommendedName>
</protein>
<evidence type="ECO:0000256" key="1">
    <source>
        <dbReference type="SAM" id="SignalP"/>
    </source>
</evidence>
<dbReference type="InterPro" id="IPR024134">
    <property type="entry name" value="SOD_Cu/Zn_/chaperone"/>
</dbReference>
<feature type="signal peptide" evidence="1">
    <location>
        <begin position="1"/>
        <end position="20"/>
    </location>
</feature>
<dbReference type="Pfam" id="PF00080">
    <property type="entry name" value="Sod_Cu"/>
    <property type="match status" value="1"/>
</dbReference>
<dbReference type="AlphaFoldDB" id="A0A4W3I5C3"/>
<keyword evidence="4" id="KW-1185">Reference proteome</keyword>
<keyword evidence="1" id="KW-0732">Signal</keyword>
<dbReference type="Gene3D" id="2.60.40.200">
    <property type="entry name" value="Superoxide dismutase, copper/zinc binding domain"/>
    <property type="match status" value="1"/>
</dbReference>
<feature type="chain" id="PRO_5021298851" description="Superoxide dismutase copper/zinc binding domain-containing protein" evidence="1">
    <location>
        <begin position="21"/>
        <end position="204"/>
    </location>
</feature>
<proteinExistence type="predicted"/>
<dbReference type="InterPro" id="IPR036423">
    <property type="entry name" value="SOD-like_Cu/Zn_dom_sf"/>
</dbReference>
<reference evidence="4" key="1">
    <citation type="journal article" date="2006" name="Science">
        <title>Ancient noncoding elements conserved in the human genome.</title>
        <authorList>
            <person name="Venkatesh B."/>
            <person name="Kirkness E.F."/>
            <person name="Loh Y.H."/>
            <person name="Halpern A.L."/>
            <person name="Lee A.P."/>
            <person name="Johnson J."/>
            <person name="Dandona N."/>
            <person name="Viswanathan L.D."/>
            <person name="Tay A."/>
            <person name="Venter J.C."/>
            <person name="Strausberg R.L."/>
            <person name="Brenner S."/>
        </authorList>
    </citation>
    <scope>NUCLEOTIDE SEQUENCE [LARGE SCALE GENOMIC DNA]</scope>
</reference>
<dbReference type="InParanoid" id="A0A4W3I5C3"/>
<dbReference type="GeneTree" id="ENSGT00940000162224"/>
<accession>A0A4W3I5C3</accession>
<dbReference type="InterPro" id="IPR001424">
    <property type="entry name" value="SOD_Cu_Zn_dom"/>
</dbReference>
<dbReference type="GO" id="GO:0006801">
    <property type="term" value="P:superoxide metabolic process"/>
    <property type="evidence" value="ECO:0007669"/>
    <property type="project" value="InterPro"/>
</dbReference>
<name>A0A4W3I5C3_CALMI</name>
<dbReference type="Proteomes" id="UP000314986">
    <property type="component" value="Unassembled WGS sequence"/>
</dbReference>
<dbReference type="SUPFAM" id="SSF49329">
    <property type="entry name" value="Cu,Zn superoxide dismutase-like"/>
    <property type="match status" value="1"/>
</dbReference>
<feature type="domain" description="Superoxide dismutase copper/zinc binding" evidence="2">
    <location>
        <begin position="62"/>
        <end position="190"/>
    </location>
</feature>
<dbReference type="GO" id="GO:0005507">
    <property type="term" value="F:copper ion binding"/>
    <property type="evidence" value="ECO:0007669"/>
    <property type="project" value="InterPro"/>
</dbReference>